<accession>A0AA37LEQ0</accession>
<proteinExistence type="predicted"/>
<dbReference type="AlphaFoldDB" id="A0AA37LEQ0"/>
<evidence type="ECO:0000259" key="5">
    <source>
        <dbReference type="PROSITE" id="PS50113"/>
    </source>
</evidence>
<protein>
    <submittedName>
        <fullName evidence="6">Phototropin-1</fullName>
    </submittedName>
</protein>
<dbReference type="Proteomes" id="UP001055115">
    <property type="component" value="Unassembled WGS sequence"/>
</dbReference>
<dbReference type="NCBIfam" id="TIGR00229">
    <property type="entry name" value="sensory_box"/>
    <property type="match status" value="1"/>
</dbReference>
<reference evidence="6 7" key="1">
    <citation type="submission" date="2022-03" db="EMBL/GenBank/DDBJ databases">
        <title>Genome data of Colletotrichum spp.</title>
        <authorList>
            <person name="Utami Y.D."/>
            <person name="Hiruma K."/>
        </authorList>
    </citation>
    <scope>NUCLEOTIDE SEQUENCE [LARGE SCALE GENOMIC DNA]</scope>
    <source>
        <strain evidence="6 7">MAFF 239500</strain>
    </source>
</reference>
<dbReference type="RefSeq" id="XP_049127545.1">
    <property type="nucleotide sequence ID" value="XM_049271588.1"/>
</dbReference>
<feature type="compositionally biased region" description="Basic and acidic residues" evidence="4">
    <location>
        <begin position="205"/>
        <end position="217"/>
    </location>
</feature>
<evidence type="ECO:0000256" key="4">
    <source>
        <dbReference type="SAM" id="MobiDB-lite"/>
    </source>
</evidence>
<evidence type="ECO:0000256" key="3">
    <source>
        <dbReference type="ARBA" id="ARBA00022991"/>
    </source>
</evidence>
<keyword evidence="2" id="KW-0288">FMN</keyword>
<comment type="caution">
    <text evidence="6">The sequence shown here is derived from an EMBL/GenBank/DDBJ whole genome shotgun (WGS) entry which is preliminary data.</text>
</comment>
<dbReference type="PANTHER" id="PTHR47429:SF2">
    <property type="entry name" value="PROTEIN TWIN LOV 1"/>
    <property type="match status" value="1"/>
</dbReference>
<gene>
    <name evidence="6" type="ORF">ColSpa_05376</name>
</gene>
<dbReference type="InterPro" id="IPR035965">
    <property type="entry name" value="PAS-like_dom_sf"/>
</dbReference>
<feature type="compositionally biased region" description="Basic and acidic residues" evidence="4">
    <location>
        <begin position="225"/>
        <end position="244"/>
    </location>
</feature>
<dbReference type="EMBL" id="BQXU01000012">
    <property type="protein sequence ID" value="GKT45195.1"/>
    <property type="molecule type" value="Genomic_DNA"/>
</dbReference>
<keyword evidence="3" id="KW-0157">Chromophore</keyword>
<evidence type="ECO:0000256" key="2">
    <source>
        <dbReference type="ARBA" id="ARBA00022643"/>
    </source>
</evidence>
<dbReference type="Pfam" id="PF13426">
    <property type="entry name" value="PAS_9"/>
    <property type="match status" value="1"/>
</dbReference>
<dbReference type="SUPFAM" id="SSF55785">
    <property type="entry name" value="PYP-like sensor domain (PAS domain)"/>
    <property type="match status" value="1"/>
</dbReference>
<dbReference type="GeneID" id="73326178"/>
<feature type="region of interest" description="Disordered" evidence="4">
    <location>
        <begin position="204"/>
        <end position="254"/>
    </location>
</feature>
<dbReference type="InterPro" id="IPR000014">
    <property type="entry name" value="PAS"/>
</dbReference>
<dbReference type="GO" id="GO:0005634">
    <property type="term" value="C:nucleus"/>
    <property type="evidence" value="ECO:0007669"/>
    <property type="project" value="TreeGrafter"/>
</dbReference>
<sequence>MPTPTNLPSTVSKSLKADMKQLTSSVLPGLESLFAESTRCVEQRVARTVYPAFIKHQLAISTSEFLNGARDGFTYPGLAESFCLADVLTPDFPVVAASDAFGSVTGYSKTEALSKNCRFLQGSLSDQNAIKRIRDTIAREEESLELVLNYHRDGTPYWSLLFICPLMDISGKLRYYLGGQINVSASVGDCKDLLRILTSGPALGETREETSGRESRASRRMSRAGSHERKHERRASLRNRDSLHNKGPKKSLFQPFRKHAMQNTDNQENTSPSQGVGLGLEQLLTVSSSEEQLSVSTRMDPVYSAYSRLIILQNTDGPSGFPPRSSSLPADPTKRKAAQLSVAYCSNAALEALGLSHFADNITHRDIFTVLSELADSPSITKSFKNTVRERILRDGKSATLDIMLGGGYLARKGSLMGFGGGRASKDDSEGFTKKHNRPASRSGFASLVGEAGKMEKFISHWTPLKGAEEKVEWIVVIITPVK</sequence>
<dbReference type="PROSITE" id="PS50113">
    <property type="entry name" value="PAC"/>
    <property type="match status" value="1"/>
</dbReference>
<evidence type="ECO:0000313" key="7">
    <source>
        <dbReference type="Proteomes" id="UP001055115"/>
    </source>
</evidence>
<keyword evidence="1" id="KW-0285">Flavoprotein</keyword>
<dbReference type="PANTHER" id="PTHR47429">
    <property type="entry name" value="PROTEIN TWIN LOV 1"/>
    <property type="match status" value="1"/>
</dbReference>
<feature type="domain" description="PAC" evidence="5">
    <location>
        <begin position="142"/>
        <end position="195"/>
    </location>
</feature>
<name>A0AA37LEQ0_9PEZI</name>
<evidence type="ECO:0000256" key="1">
    <source>
        <dbReference type="ARBA" id="ARBA00022630"/>
    </source>
</evidence>
<evidence type="ECO:0000313" key="6">
    <source>
        <dbReference type="EMBL" id="GKT45195.1"/>
    </source>
</evidence>
<dbReference type="InterPro" id="IPR000700">
    <property type="entry name" value="PAS-assoc_C"/>
</dbReference>
<keyword evidence="7" id="KW-1185">Reference proteome</keyword>
<organism evidence="6 7">
    <name type="scientific">Colletotrichum spaethianum</name>
    <dbReference type="NCBI Taxonomy" id="700344"/>
    <lineage>
        <taxon>Eukaryota</taxon>
        <taxon>Fungi</taxon>
        <taxon>Dikarya</taxon>
        <taxon>Ascomycota</taxon>
        <taxon>Pezizomycotina</taxon>
        <taxon>Sordariomycetes</taxon>
        <taxon>Hypocreomycetidae</taxon>
        <taxon>Glomerellales</taxon>
        <taxon>Glomerellaceae</taxon>
        <taxon>Colletotrichum</taxon>
        <taxon>Colletotrichum spaethianum species complex</taxon>
    </lineage>
</organism>
<dbReference type="Gene3D" id="3.30.450.20">
    <property type="entry name" value="PAS domain"/>
    <property type="match status" value="1"/>
</dbReference>